<dbReference type="Pfam" id="PF11563">
    <property type="entry name" value="Protoglobin"/>
    <property type="match status" value="1"/>
</dbReference>
<dbReference type="Proteomes" id="UP000051401">
    <property type="component" value="Unassembled WGS sequence"/>
</dbReference>
<comment type="similarity">
    <text evidence="3">Belongs to the methyl-accepting chemotaxis (MCP) protein family.</text>
</comment>
<sequence>MEALKIVQEPSEDRFATFGLDLSNTETLKRLRPTISAALGPALDGLYDNIRANPGLRAFFQDEQHMERSKEAQRRHWLAICNGRFDDDYQERAHRIGKTHARIGLRPIDYIGGYSHVCDALIAAVVSEHLGRSSRLFGFRRTDVDGLTLDICTLIKATLIDVSASLSVYTDSVENMRDDAETCLAFSLDKLADALAALAEGDLTVSVDTAEFNGNEKLASALNLAVSNLSDLISETRRSAETIKSSSREVAQAADDLAKRTEQQATNLEETTAAVNTLNDSVRDTAASARTTNETVDLALRDARAGGKVVEDTQKAMTQIESSAHEMSQIIGVIDEIAFQTNLLALNAGVEAARAGEAGKGFAVVASEVRTLAQRSAEAAKSIKALIGASSDHVSAGVELVQNTSEVLKRTIAAFGEVSEQVNAITEATQTQASNIEEINAAVSYLDQMTQQNAAMVEQTSAAGASLANEADTMAGQVAEFRLGS</sequence>
<keyword evidence="8" id="KW-0675">Receptor</keyword>
<dbReference type="SMART" id="SM00283">
    <property type="entry name" value="MA"/>
    <property type="match status" value="1"/>
</dbReference>
<dbReference type="OrthoDB" id="354287at2"/>
<keyword evidence="4" id="KW-0807">Transducer</keyword>
<dbReference type="InterPro" id="IPR044398">
    <property type="entry name" value="Globin-sensor_dom"/>
</dbReference>
<dbReference type="InterPro" id="IPR003660">
    <property type="entry name" value="HAMP_dom"/>
</dbReference>
<evidence type="ECO:0000256" key="4">
    <source>
        <dbReference type="PROSITE-ProRule" id="PRU00284"/>
    </source>
</evidence>
<feature type="domain" description="Methyl-accepting transducer" evidence="5">
    <location>
        <begin position="239"/>
        <end position="468"/>
    </location>
</feature>
<dbReference type="AlphaFoldDB" id="A0A0T5PCL7"/>
<dbReference type="GO" id="GO:0020037">
    <property type="term" value="F:heme binding"/>
    <property type="evidence" value="ECO:0007669"/>
    <property type="project" value="InterPro"/>
</dbReference>
<dbReference type="PROSITE" id="PS50111">
    <property type="entry name" value="CHEMOTAXIS_TRANSDUC_2"/>
    <property type="match status" value="1"/>
</dbReference>
<dbReference type="GO" id="GO:0004888">
    <property type="term" value="F:transmembrane signaling receptor activity"/>
    <property type="evidence" value="ECO:0007669"/>
    <property type="project" value="InterPro"/>
</dbReference>
<accession>A0A0T5PCL7</accession>
<reference evidence="7 9" key="1">
    <citation type="submission" date="2015-04" db="EMBL/GenBank/DDBJ databases">
        <title>The draft genome sequence of Roseovarius indicus B108T.</title>
        <authorList>
            <person name="Li G."/>
            <person name="Lai Q."/>
            <person name="Shao Z."/>
            <person name="Yan P."/>
        </authorList>
    </citation>
    <scope>NUCLEOTIDE SEQUENCE [LARGE SCALE GENOMIC DNA]</scope>
    <source>
        <strain evidence="7 9">B108</strain>
    </source>
</reference>
<dbReference type="EMBL" id="CP031598">
    <property type="protein sequence ID" value="QEW26193.1"/>
    <property type="molecule type" value="Genomic_DNA"/>
</dbReference>
<dbReference type="PANTHER" id="PTHR43531">
    <property type="entry name" value="PROTEIN ICFG"/>
    <property type="match status" value="1"/>
</dbReference>
<dbReference type="InterPro" id="IPR012292">
    <property type="entry name" value="Globin/Proto"/>
</dbReference>
<name>A0A0T5PCL7_9RHOB</name>
<evidence type="ECO:0000259" key="5">
    <source>
        <dbReference type="PROSITE" id="PS50111"/>
    </source>
</evidence>
<dbReference type="InterPro" id="IPR009050">
    <property type="entry name" value="Globin-like_sf"/>
</dbReference>
<dbReference type="InterPro" id="IPR039379">
    <property type="entry name" value="Protoglobin_sensor_dom"/>
</dbReference>
<dbReference type="FunFam" id="1.10.287.950:FF:000001">
    <property type="entry name" value="Methyl-accepting chemotaxis sensory transducer"/>
    <property type="match status" value="1"/>
</dbReference>
<evidence type="ECO:0000313" key="7">
    <source>
        <dbReference type="EMBL" id="KRS18885.1"/>
    </source>
</evidence>
<dbReference type="Gene3D" id="1.10.490.10">
    <property type="entry name" value="Globins"/>
    <property type="match status" value="1"/>
</dbReference>
<dbReference type="CDD" id="cd01068">
    <property type="entry name" value="globin_sensor"/>
    <property type="match status" value="1"/>
</dbReference>
<protein>
    <submittedName>
        <fullName evidence="8">Aspartate chemoreceptor protein</fullName>
    </submittedName>
</protein>
<dbReference type="STRING" id="540747.SAMN04488031_103403"/>
<dbReference type="Gene3D" id="1.10.287.950">
    <property type="entry name" value="Methyl-accepting chemotaxis protein"/>
    <property type="match status" value="1"/>
</dbReference>
<dbReference type="EMBL" id="LAXI01000002">
    <property type="protein sequence ID" value="KRS18885.1"/>
    <property type="molecule type" value="Genomic_DNA"/>
</dbReference>
<dbReference type="GO" id="GO:0019825">
    <property type="term" value="F:oxygen binding"/>
    <property type="evidence" value="ECO:0007669"/>
    <property type="project" value="InterPro"/>
</dbReference>
<dbReference type="PROSITE" id="PS50885">
    <property type="entry name" value="HAMP"/>
    <property type="match status" value="1"/>
</dbReference>
<dbReference type="KEGG" id="rid:RIdsm_01990"/>
<evidence type="ECO:0000313" key="10">
    <source>
        <dbReference type="Proteomes" id="UP000325785"/>
    </source>
</evidence>
<evidence type="ECO:0000256" key="2">
    <source>
        <dbReference type="ARBA" id="ARBA00022500"/>
    </source>
</evidence>
<dbReference type="SUPFAM" id="SSF58104">
    <property type="entry name" value="Methyl-accepting chemotaxis protein (MCP) signaling domain"/>
    <property type="match status" value="1"/>
</dbReference>
<feature type="domain" description="HAMP" evidence="6">
    <location>
        <begin position="188"/>
        <end position="234"/>
    </location>
</feature>
<evidence type="ECO:0000256" key="1">
    <source>
        <dbReference type="ARBA" id="ARBA00004370"/>
    </source>
</evidence>
<reference evidence="8 10" key="2">
    <citation type="submission" date="2018-08" db="EMBL/GenBank/DDBJ databases">
        <title>Genetic Globetrotter - A new plasmid hitch-hiking vast phylogenetic and geographic distances.</title>
        <authorList>
            <person name="Vollmers J."/>
            <person name="Petersen J."/>
        </authorList>
    </citation>
    <scope>NUCLEOTIDE SEQUENCE [LARGE SCALE GENOMIC DNA]</scope>
    <source>
        <strain evidence="8 10">DSM 26383</strain>
    </source>
</reference>
<dbReference type="Pfam" id="PF00015">
    <property type="entry name" value="MCPsignal"/>
    <property type="match status" value="1"/>
</dbReference>
<dbReference type="CDD" id="cd11386">
    <property type="entry name" value="MCP_signal"/>
    <property type="match status" value="1"/>
</dbReference>
<dbReference type="PATRIC" id="fig|540747.5.peg.2408"/>
<dbReference type="GO" id="GO:0016020">
    <property type="term" value="C:membrane"/>
    <property type="evidence" value="ECO:0007669"/>
    <property type="project" value="UniProtKB-SubCell"/>
</dbReference>
<dbReference type="GO" id="GO:0007165">
    <property type="term" value="P:signal transduction"/>
    <property type="evidence" value="ECO:0007669"/>
    <property type="project" value="UniProtKB-KW"/>
</dbReference>
<dbReference type="PRINTS" id="PR00260">
    <property type="entry name" value="CHEMTRNSDUCR"/>
</dbReference>
<dbReference type="Proteomes" id="UP000325785">
    <property type="component" value="Chromosome"/>
</dbReference>
<gene>
    <name evidence="8" type="primary">tar</name>
    <name evidence="8" type="ORF">RIdsm_01990</name>
    <name evidence="7" type="ORF">XM52_04170</name>
</gene>
<evidence type="ECO:0000313" key="8">
    <source>
        <dbReference type="EMBL" id="QEW26193.1"/>
    </source>
</evidence>
<evidence type="ECO:0000256" key="3">
    <source>
        <dbReference type="ARBA" id="ARBA00029447"/>
    </source>
</evidence>
<dbReference type="RefSeq" id="WP_057813592.1">
    <property type="nucleotide sequence ID" value="NZ_CAXRJZ010000014.1"/>
</dbReference>
<comment type="subcellular location">
    <subcellularLocation>
        <location evidence="1">Membrane</location>
    </subcellularLocation>
</comment>
<proteinExistence type="inferred from homology"/>
<keyword evidence="9" id="KW-1185">Reference proteome</keyword>
<dbReference type="InterPro" id="IPR004090">
    <property type="entry name" value="Chemotax_Me-accpt_rcpt"/>
</dbReference>
<keyword evidence="2" id="KW-0145">Chemotaxis</keyword>
<evidence type="ECO:0000259" key="6">
    <source>
        <dbReference type="PROSITE" id="PS50885"/>
    </source>
</evidence>
<dbReference type="InterPro" id="IPR004089">
    <property type="entry name" value="MCPsignal_dom"/>
</dbReference>
<dbReference type="PANTHER" id="PTHR43531:SF11">
    <property type="entry name" value="METHYL-ACCEPTING CHEMOTAXIS PROTEIN 3"/>
    <property type="match status" value="1"/>
</dbReference>
<dbReference type="InterPro" id="IPR051310">
    <property type="entry name" value="MCP_chemotaxis"/>
</dbReference>
<evidence type="ECO:0000313" key="9">
    <source>
        <dbReference type="Proteomes" id="UP000051401"/>
    </source>
</evidence>
<dbReference type="SUPFAM" id="SSF46458">
    <property type="entry name" value="Globin-like"/>
    <property type="match status" value="1"/>
</dbReference>
<dbReference type="GO" id="GO:0006935">
    <property type="term" value="P:chemotaxis"/>
    <property type="evidence" value="ECO:0007669"/>
    <property type="project" value="UniProtKB-KW"/>
</dbReference>
<organism evidence="7 9">
    <name type="scientific">Roseovarius indicus</name>
    <dbReference type="NCBI Taxonomy" id="540747"/>
    <lineage>
        <taxon>Bacteria</taxon>
        <taxon>Pseudomonadati</taxon>
        <taxon>Pseudomonadota</taxon>
        <taxon>Alphaproteobacteria</taxon>
        <taxon>Rhodobacterales</taxon>
        <taxon>Roseobacteraceae</taxon>
        <taxon>Roseovarius</taxon>
    </lineage>
</organism>